<proteinExistence type="predicted"/>
<sequence length="77" mass="8098">MGSMSAETSYKDSVLALLSFKSSVPSKVQSRGHQATVEIKRTTSRVGSGRVVLSLPGEGFVMKTSRAVETSVVVGPI</sequence>
<evidence type="ECO:0000313" key="2">
    <source>
        <dbReference type="Proteomes" id="UP000298416"/>
    </source>
</evidence>
<dbReference type="AlphaFoldDB" id="A0A8X8YU17"/>
<gene>
    <name evidence="1" type="ORF">SASPL_157573</name>
</gene>
<organism evidence="1">
    <name type="scientific">Salvia splendens</name>
    <name type="common">Scarlet sage</name>
    <dbReference type="NCBI Taxonomy" id="180675"/>
    <lineage>
        <taxon>Eukaryota</taxon>
        <taxon>Viridiplantae</taxon>
        <taxon>Streptophyta</taxon>
        <taxon>Embryophyta</taxon>
        <taxon>Tracheophyta</taxon>
        <taxon>Spermatophyta</taxon>
        <taxon>Magnoliopsida</taxon>
        <taxon>eudicotyledons</taxon>
        <taxon>Gunneridae</taxon>
        <taxon>Pentapetalae</taxon>
        <taxon>asterids</taxon>
        <taxon>lamiids</taxon>
        <taxon>Lamiales</taxon>
        <taxon>Lamiaceae</taxon>
        <taxon>Nepetoideae</taxon>
        <taxon>Mentheae</taxon>
        <taxon>Salviinae</taxon>
        <taxon>Salvia</taxon>
        <taxon>Salvia subgen. Calosphace</taxon>
        <taxon>core Calosphace</taxon>
    </lineage>
</organism>
<accession>A0A8X8YU17</accession>
<reference evidence="1" key="2">
    <citation type="submission" date="2020-08" db="EMBL/GenBank/DDBJ databases">
        <title>Plant Genome Project.</title>
        <authorList>
            <person name="Zhang R.-G."/>
        </authorList>
    </citation>
    <scope>NUCLEOTIDE SEQUENCE</scope>
    <source>
        <strain evidence="1">Huo1</strain>
        <tissue evidence="1">Leaf</tissue>
    </source>
</reference>
<keyword evidence="2" id="KW-1185">Reference proteome</keyword>
<dbReference type="Proteomes" id="UP000298416">
    <property type="component" value="Unassembled WGS sequence"/>
</dbReference>
<comment type="caution">
    <text evidence="1">The sequence shown here is derived from an EMBL/GenBank/DDBJ whole genome shotgun (WGS) entry which is preliminary data.</text>
</comment>
<protein>
    <submittedName>
        <fullName evidence="1">Uncharacterized protein</fullName>
    </submittedName>
</protein>
<evidence type="ECO:0000313" key="1">
    <source>
        <dbReference type="EMBL" id="KAG6382721.1"/>
    </source>
</evidence>
<name>A0A8X8YU17_SALSN</name>
<dbReference type="EMBL" id="PNBA02000949">
    <property type="protein sequence ID" value="KAG6382721.1"/>
    <property type="molecule type" value="Genomic_DNA"/>
</dbReference>
<reference evidence="1" key="1">
    <citation type="submission" date="2018-01" db="EMBL/GenBank/DDBJ databases">
        <authorList>
            <person name="Mao J.F."/>
        </authorList>
    </citation>
    <scope>NUCLEOTIDE SEQUENCE</scope>
    <source>
        <strain evidence="1">Huo1</strain>
        <tissue evidence="1">Leaf</tissue>
    </source>
</reference>